<protein>
    <submittedName>
        <fullName evidence="2">Uncharacterized protein</fullName>
    </submittedName>
</protein>
<feature type="transmembrane region" description="Helical" evidence="1">
    <location>
        <begin position="57"/>
        <end position="77"/>
    </location>
</feature>
<keyword evidence="1" id="KW-1133">Transmembrane helix</keyword>
<accession>A0A401SR91</accession>
<reference evidence="2 3" key="1">
    <citation type="journal article" date="2018" name="Nat. Ecol. Evol.">
        <title>Shark genomes provide insights into elasmobranch evolution and the origin of vertebrates.</title>
        <authorList>
            <person name="Hara Y"/>
            <person name="Yamaguchi K"/>
            <person name="Onimaru K"/>
            <person name="Kadota M"/>
            <person name="Koyanagi M"/>
            <person name="Keeley SD"/>
            <person name="Tatsumi K"/>
            <person name="Tanaka K"/>
            <person name="Motone F"/>
            <person name="Kageyama Y"/>
            <person name="Nozu R"/>
            <person name="Adachi N"/>
            <person name="Nishimura O"/>
            <person name="Nakagawa R"/>
            <person name="Tanegashima C"/>
            <person name="Kiyatake I"/>
            <person name="Matsumoto R"/>
            <person name="Murakumo K"/>
            <person name="Nishida K"/>
            <person name="Terakita A"/>
            <person name="Kuratani S"/>
            <person name="Sato K"/>
            <person name="Hyodo S Kuraku.S."/>
        </authorList>
    </citation>
    <scope>NUCLEOTIDE SEQUENCE [LARGE SCALE GENOMIC DNA]</scope>
</reference>
<organism evidence="2 3">
    <name type="scientific">Chiloscyllium punctatum</name>
    <name type="common">Brownbanded bambooshark</name>
    <name type="synonym">Hemiscyllium punctatum</name>
    <dbReference type="NCBI Taxonomy" id="137246"/>
    <lineage>
        <taxon>Eukaryota</taxon>
        <taxon>Metazoa</taxon>
        <taxon>Chordata</taxon>
        <taxon>Craniata</taxon>
        <taxon>Vertebrata</taxon>
        <taxon>Chondrichthyes</taxon>
        <taxon>Elasmobranchii</taxon>
        <taxon>Galeomorphii</taxon>
        <taxon>Galeoidea</taxon>
        <taxon>Orectolobiformes</taxon>
        <taxon>Hemiscylliidae</taxon>
        <taxon>Chiloscyllium</taxon>
    </lineage>
</organism>
<dbReference type="EMBL" id="BEZZ01000472">
    <property type="protein sequence ID" value="GCC32920.1"/>
    <property type="molecule type" value="Genomic_DNA"/>
</dbReference>
<evidence type="ECO:0000256" key="1">
    <source>
        <dbReference type="SAM" id="Phobius"/>
    </source>
</evidence>
<name>A0A401SR91_CHIPU</name>
<sequence length="87" mass="9681">MVWVEGRVTGRGWGEGSAPPFPVFRHCGSRCGSGPRRRFIKGRLQEEGDRSSSCFRFLHTSLSLGLIIFFASLRSSLAGEFFFLPAL</sequence>
<gene>
    <name evidence="2" type="ORF">chiPu_0011384</name>
</gene>
<dbReference type="Proteomes" id="UP000287033">
    <property type="component" value="Unassembled WGS sequence"/>
</dbReference>
<evidence type="ECO:0000313" key="3">
    <source>
        <dbReference type="Proteomes" id="UP000287033"/>
    </source>
</evidence>
<keyword evidence="3" id="KW-1185">Reference proteome</keyword>
<comment type="caution">
    <text evidence="2">The sequence shown here is derived from an EMBL/GenBank/DDBJ whole genome shotgun (WGS) entry which is preliminary data.</text>
</comment>
<keyword evidence="1" id="KW-0472">Membrane</keyword>
<dbReference type="AlphaFoldDB" id="A0A401SR91"/>
<keyword evidence="1" id="KW-0812">Transmembrane</keyword>
<proteinExistence type="predicted"/>
<evidence type="ECO:0000313" key="2">
    <source>
        <dbReference type="EMBL" id="GCC32920.1"/>
    </source>
</evidence>